<organism evidence="3 4">
    <name type="scientific">Pseudogulbenkiania subflava DSM 22618</name>
    <dbReference type="NCBI Taxonomy" id="1123014"/>
    <lineage>
        <taxon>Bacteria</taxon>
        <taxon>Pseudomonadati</taxon>
        <taxon>Pseudomonadota</taxon>
        <taxon>Betaproteobacteria</taxon>
        <taxon>Neisseriales</taxon>
        <taxon>Chromobacteriaceae</taxon>
        <taxon>Pseudogulbenkiania</taxon>
    </lineage>
</organism>
<dbReference type="SMART" id="SM00880">
    <property type="entry name" value="CHAD"/>
    <property type="match status" value="1"/>
</dbReference>
<evidence type="ECO:0000259" key="1">
    <source>
        <dbReference type="PROSITE" id="PS51707"/>
    </source>
</evidence>
<gene>
    <name evidence="3" type="ORF">SAMN02745746_00955</name>
</gene>
<dbReference type="SMART" id="SM01118">
    <property type="entry name" value="CYTH"/>
    <property type="match status" value="1"/>
</dbReference>
<reference evidence="4" key="1">
    <citation type="submission" date="2017-04" db="EMBL/GenBank/DDBJ databases">
        <authorList>
            <person name="Varghese N."/>
            <person name="Submissions S."/>
        </authorList>
    </citation>
    <scope>NUCLEOTIDE SEQUENCE [LARGE SCALE GENOMIC DNA]</scope>
    <source>
        <strain evidence="4">DSM 22618</strain>
    </source>
</reference>
<name>A0A1Y6BIC0_9NEIS</name>
<dbReference type="InterPro" id="IPR023577">
    <property type="entry name" value="CYTH_domain"/>
</dbReference>
<dbReference type="InterPro" id="IPR039013">
    <property type="entry name" value="YgiF"/>
</dbReference>
<dbReference type="InterPro" id="IPR038186">
    <property type="entry name" value="CHAD_dom_sf"/>
</dbReference>
<evidence type="ECO:0000259" key="2">
    <source>
        <dbReference type="PROSITE" id="PS51708"/>
    </source>
</evidence>
<feature type="domain" description="CYTH" evidence="1">
    <location>
        <begin position="2"/>
        <end position="204"/>
    </location>
</feature>
<dbReference type="Pfam" id="PF01928">
    <property type="entry name" value="CYTH"/>
    <property type="match status" value="1"/>
</dbReference>
<dbReference type="PANTHER" id="PTHR39569:SF1">
    <property type="entry name" value="INORGANIC TRIPHOSPHATASE"/>
    <property type="match status" value="1"/>
</dbReference>
<sequence>MVLETELKLRLPPNRNAAFRRWMAQHAAAAAPVTEQLLSIYYDTPTLALAQRDIGLRLRRVGDHWLQTVKLGEQAGAGLHQRQELEAEVSGEALELERITDRKTRQLLTQEDVASVLAPLFSTDIKRTRWIVRDPRGNILEVCLDQGTIRAQGQSVKLNEVEIELKQGHVQAVFDLARQMASTLPLIPDPQSKAERGYALCRNAALPAASKARLPPLRGKQTPHRALKMIVQETLRHLQANVPGLLDHDDMECVHQARVALRRLRSARKAFAPLTTGDEWQGIMTDVQWLATLLGRVRDLDVFLGETLPGIEAALAPDADFTPLKTALHGQRERCRREAHAAVISPRHDSVQLRLLAWLNQPAPRPKGKTVPLRDFARRALQQRWRPFARLARDWASLSLEQRHELRKRAKKLRYAAEFFSPLYPPKRVARYLARLQALQQILGEMNDSVAAQALLGQTLAKDAALQHAGGLVAGWLAHGAHQSERQLPGVLKRLQNTPAFWRRPDAAKRRR</sequence>
<dbReference type="PROSITE" id="PS51707">
    <property type="entry name" value="CYTH"/>
    <property type="match status" value="1"/>
</dbReference>
<dbReference type="GO" id="GO:0046872">
    <property type="term" value="F:metal ion binding"/>
    <property type="evidence" value="ECO:0007669"/>
    <property type="project" value="TreeGrafter"/>
</dbReference>
<dbReference type="SUPFAM" id="SSF55154">
    <property type="entry name" value="CYTH-like phosphatases"/>
    <property type="match status" value="1"/>
</dbReference>
<feature type="domain" description="CHAD" evidence="2">
    <location>
        <begin position="220"/>
        <end position="508"/>
    </location>
</feature>
<dbReference type="Pfam" id="PF05235">
    <property type="entry name" value="CHAD"/>
    <property type="match status" value="1"/>
</dbReference>
<protein>
    <submittedName>
        <fullName evidence="3">Inorganic triphosphatase YgiF, contains CYTH and CHAD domains</fullName>
    </submittedName>
</protein>
<dbReference type="STRING" id="1123014.SAMN02745746_00955"/>
<dbReference type="EMBL" id="FXAG01000004">
    <property type="protein sequence ID" value="SMF05577.1"/>
    <property type="molecule type" value="Genomic_DNA"/>
</dbReference>
<dbReference type="RefSeq" id="WP_085275290.1">
    <property type="nucleotide sequence ID" value="NZ_FXAG01000004.1"/>
</dbReference>
<dbReference type="CDD" id="cd07756">
    <property type="entry name" value="CYTH-like_Pase_CHAD"/>
    <property type="match status" value="1"/>
</dbReference>
<accession>A0A1Y6BIC0</accession>
<dbReference type="PANTHER" id="PTHR39569">
    <property type="entry name" value="INORGANIC TRIPHOSPHATASE"/>
    <property type="match status" value="1"/>
</dbReference>
<dbReference type="Gene3D" id="1.40.20.10">
    <property type="entry name" value="CHAD domain"/>
    <property type="match status" value="1"/>
</dbReference>
<dbReference type="GO" id="GO:0050355">
    <property type="term" value="F:inorganic triphosphate phosphatase activity"/>
    <property type="evidence" value="ECO:0007669"/>
    <property type="project" value="InterPro"/>
</dbReference>
<proteinExistence type="predicted"/>
<dbReference type="InterPro" id="IPR033469">
    <property type="entry name" value="CYTH-like_dom_sf"/>
</dbReference>
<keyword evidence="4" id="KW-1185">Reference proteome</keyword>
<dbReference type="InterPro" id="IPR007899">
    <property type="entry name" value="CHAD_dom"/>
</dbReference>
<dbReference type="PROSITE" id="PS51708">
    <property type="entry name" value="CHAD"/>
    <property type="match status" value="1"/>
</dbReference>
<evidence type="ECO:0000313" key="4">
    <source>
        <dbReference type="Proteomes" id="UP000192920"/>
    </source>
</evidence>
<dbReference type="AlphaFoldDB" id="A0A1Y6BIC0"/>
<dbReference type="Proteomes" id="UP000192920">
    <property type="component" value="Unassembled WGS sequence"/>
</dbReference>
<dbReference type="Gene3D" id="2.40.320.10">
    <property type="entry name" value="Hypothetical Protein Pfu-838710-001"/>
    <property type="match status" value="1"/>
</dbReference>
<evidence type="ECO:0000313" key="3">
    <source>
        <dbReference type="EMBL" id="SMF05577.1"/>
    </source>
</evidence>